<feature type="transmembrane region" description="Helical" evidence="1">
    <location>
        <begin position="124"/>
        <end position="143"/>
    </location>
</feature>
<feature type="transmembrane region" description="Helical" evidence="1">
    <location>
        <begin position="80"/>
        <end position="104"/>
    </location>
</feature>
<keyword evidence="1" id="KW-0812">Transmembrane</keyword>
<dbReference type="InterPro" id="IPR012429">
    <property type="entry name" value="HGSNAT_cat"/>
</dbReference>
<feature type="transmembrane region" description="Helical" evidence="1">
    <location>
        <begin position="327"/>
        <end position="347"/>
    </location>
</feature>
<feature type="transmembrane region" description="Helical" evidence="1">
    <location>
        <begin position="303"/>
        <end position="321"/>
    </location>
</feature>
<evidence type="ECO:0000256" key="1">
    <source>
        <dbReference type="SAM" id="Phobius"/>
    </source>
</evidence>
<comment type="caution">
    <text evidence="3">The sequence shown here is derived from an EMBL/GenBank/DDBJ whole genome shotgun (WGS) entry which is preliminary data.</text>
</comment>
<protein>
    <submittedName>
        <fullName evidence="3">DUF1624 domain-containing protein</fullName>
    </submittedName>
</protein>
<proteinExistence type="predicted"/>
<feature type="transmembrane region" description="Helical" evidence="1">
    <location>
        <begin position="12"/>
        <end position="33"/>
    </location>
</feature>
<feature type="transmembrane region" description="Helical" evidence="1">
    <location>
        <begin position="155"/>
        <end position="175"/>
    </location>
</feature>
<feature type="transmembrane region" description="Helical" evidence="1">
    <location>
        <begin position="195"/>
        <end position="213"/>
    </location>
</feature>
<organism evidence="3 4">
    <name type="scientific">Fulvivirga sediminis</name>
    <dbReference type="NCBI Taxonomy" id="2803949"/>
    <lineage>
        <taxon>Bacteria</taxon>
        <taxon>Pseudomonadati</taxon>
        <taxon>Bacteroidota</taxon>
        <taxon>Cytophagia</taxon>
        <taxon>Cytophagales</taxon>
        <taxon>Fulvivirgaceae</taxon>
        <taxon>Fulvivirga</taxon>
    </lineage>
</organism>
<keyword evidence="4" id="KW-1185">Reference proteome</keyword>
<feature type="transmembrane region" description="Helical" evidence="1">
    <location>
        <begin position="45"/>
        <end position="68"/>
    </location>
</feature>
<feature type="transmembrane region" description="Helical" evidence="1">
    <location>
        <begin position="225"/>
        <end position="244"/>
    </location>
</feature>
<dbReference type="EMBL" id="JAESIY010000003">
    <property type="protein sequence ID" value="MBL3655868.1"/>
    <property type="molecule type" value="Genomic_DNA"/>
</dbReference>
<dbReference type="AlphaFoldDB" id="A0A937JXW6"/>
<keyword evidence="1" id="KW-0472">Membrane</keyword>
<dbReference type="Pfam" id="PF07786">
    <property type="entry name" value="HGSNAT_cat"/>
    <property type="match status" value="1"/>
</dbReference>
<reference evidence="3" key="1">
    <citation type="submission" date="2021-01" db="EMBL/GenBank/DDBJ databases">
        <title>Fulvivirga kasyanovii gen. nov., sp nov., a novel member of the phylum Bacteroidetes isolated from seawater in a mussel farm.</title>
        <authorList>
            <person name="Zhao L.-H."/>
            <person name="Wang Z.-J."/>
        </authorList>
    </citation>
    <scope>NUCLEOTIDE SEQUENCE</scope>
    <source>
        <strain evidence="3">2943</strain>
    </source>
</reference>
<evidence type="ECO:0000313" key="3">
    <source>
        <dbReference type="EMBL" id="MBL3655868.1"/>
    </source>
</evidence>
<feature type="domain" description="Heparan-alpha-glucosaminide N-acetyltransferase catalytic" evidence="2">
    <location>
        <begin position="8"/>
        <end position="226"/>
    </location>
</feature>
<keyword evidence="1" id="KW-1133">Transmembrane helix</keyword>
<feature type="transmembrane region" description="Helical" evidence="1">
    <location>
        <begin position="264"/>
        <end position="282"/>
    </location>
</feature>
<dbReference type="Proteomes" id="UP000659388">
    <property type="component" value="Unassembled WGS sequence"/>
</dbReference>
<accession>A0A937JXW6</accession>
<dbReference type="RefSeq" id="WP_202243544.1">
    <property type="nucleotide sequence ID" value="NZ_JAESIY010000003.1"/>
</dbReference>
<evidence type="ECO:0000313" key="4">
    <source>
        <dbReference type="Proteomes" id="UP000659388"/>
    </source>
</evidence>
<evidence type="ECO:0000259" key="2">
    <source>
        <dbReference type="Pfam" id="PF07786"/>
    </source>
</evidence>
<name>A0A937JXW6_9BACT</name>
<gene>
    <name evidence="3" type="ORF">JL102_06985</name>
</gene>
<sequence length="360" mass="40690">MKAKASERIKAIDFGRGMSVLVMILVHTLWVYGSIETQRDSMLGHVIHILGKGTAMFLVSMGVSFVLSSRQSVAGSMKRGLIILAVGYLMNILKFIVPLEIFHTMPEGFLQDYGWTRPLSAGKLIWLASLGDILQLAGLSLFFMGLANRYVKNKFGLLIIALLIALPSRFLSGVSTDITGLHYLCELLFSDGWHVYFPAFPWMSFMFAGMFFGRWYKELQYDQDLLFKKMLIWGVVLLLIGGGLCYYDFSYHFGDFFHLGPGGAFYLLGLNLVVFWLVHLCVKNAKTNYFLGLTYYCSKNVTSMYVIQWTLVFWGTMIFGYKTHSPLSTVLIMPIIVVATFGVNYLFKLAKKKVMKAVPS</sequence>